<dbReference type="RefSeq" id="WP_089301893.1">
    <property type="nucleotide sequence ID" value="NZ_FZNW01000012.1"/>
</dbReference>
<protein>
    <submittedName>
        <fullName evidence="3">Uncharacterized protein</fullName>
    </submittedName>
</protein>
<keyword evidence="2" id="KW-0732">Signal</keyword>
<dbReference type="OrthoDB" id="3637233at2"/>
<evidence type="ECO:0000313" key="4">
    <source>
        <dbReference type="Proteomes" id="UP000198348"/>
    </source>
</evidence>
<dbReference type="EMBL" id="FZNW01000012">
    <property type="protein sequence ID" value="SNR62583.1"/>
    <property type="molecule type" value="Genomic_DNA"/>
</dbReference>
<feature type="region of interest" description="Disordered" evidence="1">
    <location>
        <begin position="131"/>
        <end position="156"/>
    </location>
</feature>
<organism evidence="3 4">
    <name type="scientific">Haloechinothrix alba</name>
    <dbReference type="NCBI Taxonomy" id="664784"/>
    <lineage>
        <taxon>Bacteria</taxon>
        <taxon>Bacillati</taxon>
        <taxon>Actinomycetota</taxon>
        <taxon>Actinomycetes</taxon>
        <taxon>Pseudonocardiales</taxon>
        <taxon>Pseudonocardiaceae</taxon>
        <taxon>Haloechinothrix</taxon>
    </lineage>
</organism>
<feature type="compositionally biased region" description="Basic and acidic residues" evidence="1">
    <location>
        <begin position="145"/>
        <end position="154"/>
    </location>
</feature>
<dbReference type="PROSITE" id="PS51257">
    <property type="entry name" value="PROKAR_LIPOPROTEIN"/>
    <property type="match status" value="1"/>
</dbReference>
<evidence type="ECO:0000313" key="3">
    <source>
        <dbReference type="EMBL" id="SNR62583.1"/>
    </source>
</evidence>
<reference evidence="3 4" key="1">
    <citation type="submission" date="2017-06" db="EMBL/GenBank/DDBJ databases">
        <authorList>
            <person name="Kim H.J."/>
            <person name="Triplett B.A."/>
        </authorList>
    </citation>
    <scope>NUCLEOTIDE SEQUENCE [LARGE SCALE GENOMIC DNA]</scope>
    <source>
        <strain evidence="3 4">DSM 45207</strain>
    </source>
</reference>
<evidence type="ECO:0000256" key="1">
    <source>
        <dbReference type="SAM" id="MobiDB-lite"/>
    </source>
</evidence>
<feature type="region of interest" description="Disordered" evidence="1">
    <location>
        <begin position="23"/>
        <end position="50"/>
    </location>
</feature>
<feature type="compositionally biased region" description="Polar residues" evidence="1">
    <location>
        <begin position="68"/>
        <end position="77"/>
    </location>
</feature>
<dbReference type="AlphaFoldDB" id="A0A238XVW6"/>
<dbReference type="Proteomes" id="UP000198348">
    <property type="component" value="Unassembled WGS sequence"/>
</dbReference>
<keyword evidence="4" id="KW-1185">Reference proteome</keyword>
<feature type="signal peptide" evidence="2">
    <location>
        <begin position="1"/>
        <end position="23"/>
    </location>
</feature>
<gene>
    <name evidence="3" type="ORF">SAMN06265360_112106</name>
</gene>
<sequence length="213" mass="22882">MWRGIGVQAAVAFLLLVAGCGSGEENADRARPEPSQQQETESDGGTHDARTIEWADSYCSATRRLVQAVSTSPQVDPSSPERASETSMDMLATVSQGLRQVERELDGLGPAPIRGADDVLERTKGEFSELRERSEGARNRLAATRQREEPDVAETRSALDVTSNVLDEVGEVNLLGGMEEIPEFVEASRSADSCAELLSAGARPSLNPDGPRE</sequence>
<accession>A0A238XVW6</accession>
<proteinExistence type="predicted"/>
<evidence type="ECO:0000256" key="2">
    <source>
        <dbReference type="SAM" id="SignalP"/>
    </source>
</evidence>
<name>A0A238XVW6_9PSEU</name>
<feature type="region of interest" description="Disordered" evidence="1">
    <location>
        <begin position="68"/>
        <end position="87"/>
    </location>
</feature>
<feature type="chain" id="PRO_5039122004" evidence="2">
    <location>
        <begin position="24"/>
        <end position="213"/>
    </location>
</feature>